<dbReference type="Gene3D" id="3.30.9.10">
    <property type="entry name" value="D-Amino Acid Oxidase, subunit A, domain 2"/>
    <property type="match status" value="1"/>
</dbReference>
<dbReference type="Pfam" id="PF01266">
    <property type="entry name" value="DAO"/>
    <property type="match status" value="1"/>
</dbReference>
<reference evidence="3 4" key="1">
    <citation type="journal article" date="2015" name="Microbiome">
        <title>Genomic resolution of linkages in carbon, nitrogen, and sulfur cycling among widespread estuary sediment bacteria.</title>
        <authorList>
            <person name="Baker B.J."/>
            <person name="Lazar C.S."/>
            <person name="Teske A.P."/>
            <person name="Dick G.J."/>
        </authorList>
    </citation>
    <scope>NUCLEOTIDE SEQUENCE [LARGE SCALE GENOMIC DNA]</scope>
    <source>
        <strain evidence="3">SM23_60</strain>
    </source>
</reference>
<dbReference type="InterPro" id="IPR006076">
    <property type="entry name" value="FAD-dep_OxRdtase"/>
</dbReference>
<dbReference type="Proteomes" id="UP000051096">
    <property type="component" value="Unassembled WGS sequence"/>
</dbReference>
<sequence length="377" mass="41814">MAKNVSDAIVIGGGIIGTATGYYLAKKGFKVYLFEKDYLTSGSTGRCIGGIRQQFSTETSIKVAMEAMKKFKDLHEELEQDIEFHPGGYLFLAHSKEKEDTYKKLIELQNSMSLAVEYVDVPRIEKLVPGINTHDLLGGAYCPSDAQANPFLIVDGYAKGIMNNGKVFTHTDVTNINVHNDTAESITTKNGDTYSAGIIVNATGPLLKHVTKLAGINVPVEPERHEAMITEPMERFFDMMIVDYRPDGCYFNQKWGKGSIIGCYTPIPNVPGFDIGTSFTFAKEMGRRMARLIPKLKNTKIIRQWSGSYAMTPDGNPILDRTAVKNFWIVGGMCGHGFMLGPEIGWIAAEYISTGKPPYDINEFSLLRDFKGKEVMK</sequence>
<evidence type="ECO:0000259" key="2">
    <source>
        <dbReference type="Pfam" id="PF01266"/>
    </source>
</evidence>
<dbReference type="SUPFAM" id="SSF54373">
    <property type="entry name" value="FAD-linked reductases, C-terminal domain"/>
    <property type="match status" value="1"/>
</dbReference>
<gene>
    <name evidence="3" type="ORF">AMJ87_08605</name>
</gene>
<organism evidence="3 4">
    <name type="scientific">candidate division WOR_3 bacterium SM23_60</name>
    <dbReference type="NCBI Taxonomy" id="1703780"/>
    <lineage>
        <taxon>Bacteria</taxon>
        <taxon>Bacteria division WOR-3</taxon>
    </lineage>
</organism>
<dbReference type="PANTHER" id="PTHR13847">
    <property type="entry name" value="SARCOSINE DEHYDROGENASE-RELATED"/>
    <property type="match status" value="1"/>
</dbReference>
<dbReference type="SUPFAM" id="SSF51905">
    <property type="entry name" value="FAD/NAD(P)-binding domain"/>
    <property type="match status" value="1"/>
</dbReference>
<evidence type="ECO:0000313" key="4">
    <source>
        <dbReference type="Proteomes" id="UP000051096"/>
    </source>
</evidence>
<dbReference type="AlphaFoldDB" id="A0A0S8GFP5"/>
<proteinExistence type="predicted"/>
<dbReference type="Gene3D" id="3.50.50.60">
    <property type="entry name" value="FAD/NAD(P)-binding domain"/>
    <property type="match status" value="1"/>
</dbReference>
<keyword evidence="1" id="KW-0560">Oxidoreductase</keyword>
<dbReference type="PANTHER" id="PTHR13847:SF287">
    <property type="entry name" value="FAD-DEPENDENT OXIDOREDUCTASE DOMAIN-CONTAINING PROTEIN 1"/>
    <property type="match status" value="1"/>
</dbReference>
<dbReference type="GO" id="GO:0016491">
    <property type="term" value="F:oxidoreductase activity"/>
    <property type="evidence" value="ECO:0007669"/>
    <property type="project" value="UniProtKB-KW"/>
</dbReference>
<evidence type="ECO:0000313" key="3">
    <source>
        <dbReference type="EMBL" id="KPK70636.1"/>
    </source>
</evidence>
<dbReference type="InterPro" id="IPR036188">
    <property type="entry name" value="FAD/NAD-bd_sf"/>
</dbReference>
<feature type="domain" description="FAD dependent oxidoreductase" evidence="2">
    <location>
        <begin position="7"/>
        <end position="350"/>
    </location>
</feature>
<comment type="caution">
    <text evidence="3">The sequence shown here is derived from an EMBL/GenBank/DDBJ whole genome shotgun (WGS) entry which is preliminary data.</text>
</comment>
<evidence type="ECO:0000256" key="1">
    <source>
        <dbReference type="ARBA" id="ARBA00023002"/>
    </source>
</evidence>
<name>A0A0S8GFP5_UNCW3</name>
<dbReference type="GO" id="GO:0005737">
    <property type="term" value="C:cytoplasm"/>
    <property type="evidence" value="ECO:0007669"/>
    <property type="project" value="TreeGrafter"/>
</dbReference>
<accession>A0A0S8GFP5</accession>
<protein>
    <recommendedName>
        <fullName evidence="2">FAD dependent oxidoreductase domain-containing protein</fullName>
    </recommendedName>
</protein>
<dbReference type="EMBL" id="LJUO01000085">
    <property type="protein sequence ID" value="KPK70636.1"/>
    <property type="molecule type" value="Genomic_DNA"/>
</dbReference>